<organism evidence="1 2">
    <name type="scientific">Adineta ricciae</name>
    <name type="common">Rotifer</name>
    <dbReference type="NCBI Taxonomy" id="249248"/>
    <lineage>
        <taxon>Eukaryota</taxon>
        <taxon>Metazoa</taxon>
        <taxon>Spiralia</taxon>
        <taxon>Gnathifera</taxon>
        <taxon>Rotifera</taxon>
        <taxon>Eurotatoria</taxon>
        <taxon>Bdelloidea</taxon>
        <taxon>Adinetida</taxon>
        <taxon>Adinetidae</taxon>
        <taxon>Adineta</taxon>
    </lineage>
</organism>
<evidence type="ECO:0000313" key="2">
    <source>
        <dbReference type="Proteomes" id="UP000663828"/>
    </source>
</evidence>
<proteinExistence type="predicted"/>
<protein>
    <recommendedName>
        <fullName evidence="3">F-box domain-containing protein</fullName>
    </recommendedName>
</protein>
<name>A0A816CVD6_ADIRI</name>
<sequence length="592" mass="68824">MFRGYFTPATSAITVHPLTLQAFHPTRLFWQSIRAQTIVIYERQAWRMKLSQVQHIPDMDGDGYDDGNIATKKFQQDFSTKSSCFEDFCSELIYEIFDYLDTYDVYQGFFYLNERFRNLCAHLHLVVQVDVLSTSKSVLQPYYDDFIAPNKHHIRSLHLLDPLAVDLFVSSPTIDISQCLHLRQLVLCEIDTECLANLLVDLISLNHLTSLSIHVGCGTNKSNIYQSIFHLPVLKHCQLQFEENSSLDSLPMSSNLSSPIEYFIINDNYDLNEVLTILSYVPELKRLSVRRMLVMSDRLSHINVKKFIKIHAANIKVLHISSVWPGILTIREEKHIQSSIPHMTAWDLCPRTLPVCGYAMKLYQLMHLPQLLTSQFKCCNETDLPHVQHLRISEENAIRSCTQFFPNVTSVTFMYPPCPVLPNGYVITQLGLIVPLKELTKVTLDIPSMRLRSIVELIRLTPNVHTMTFTFRTMLSEDFNAIEQSELFRYVINRNQIRKMIFKVYYTKRLIQTMMNLCPNLQNLAFSVSKKSLVPTFQYLLTKTMHDRLSLCVFGLNATWIEELQTLIKSQELTKNYLIKTISDKLYFKWWD</sequence>
<reference evidence="1" key="1">
    <citation type="submission" date="2021-02" db="EMBL/GenBank/DDBJ databases">
        <authorList>
            <person name="Nowell W R."/>
        </authorList>
    </citation>
    <scope>NUCLEOTIDE SEQUENCE</scope>
</reference>
<accession>A0A816CVD6</accession>
<dbReference type="Proteomes" id="UP000663828">
    <property type="component" value="Unassembled WGS sequence"/>
</dbReference>
<keyword evidence="2" id="KW-1185">Reference proteome</keyword>
<evidence type="ECO:0008006" key="3">
    <source>
        <dbReference type="Google" id="ProtNLM"/>
    </source>
</evidence>
<dbReference type="EMBL" id="CAJNOR010008211">
    <property type="protein sequence ID" value="CAF1630158.1"/>
    <property type="molecule type" value="Genomic_DNA"/>
</dbReference>
<gene>
    <name evidence="1" type="ORF">XAT740_LOCUS51515</name>
</gene>
<dbReference type="AlphaFoldDB" id="A0A816CVD6"/>
<comment type="caution">
    <text evidence="1">The sequence shown here is derived from an EMBL/GenBank/DDBJ whole genome shotgun (WGS) entry which is preliminary data.</text>
</comment>
<evidence type="ECO:0000313" key="1">
    <source>
        <dbReference type="EMBL" id="CAF1630158.1"/>
    </source>
</evidence>